<sequence>MPMLALNTIMDHSASLSGHPSYTLSHFQRRPSGWIREVKKRVYRLCSLGSLQ</sequence>
<evidence type="ECO:0000313" key="1">
    <source>
        <dbReference type="EMBL" id="APH53839.1"/>
    </source>
</evidence>
<organism evidence="1 2">
    <name type="scientific">Granulibacter bethesdensis</name>
    <dbReference type="NCBI Taxonomy" id="364410"/>
    <lineage>
        <taxon>Bacteria</taxon>
        <taxon>Pseudomonadati</taxon>
        <taxon>Pseudomonadota</taxon>
        <taxon>Alphaproteobacteria</taxon>
        <taxon>Acetobacterales</taxon>
        <taxon>Acetobacteraceae</taxon>
        <taxon>Granulibacter</taxon>
    </lineage>
</organism>
<dbReference type="AlphaFoldDB" id="A0AAC9P8B0"/>
<reference evidence="2" key="1">
    <citation type="submission" date="2016-11" db="EMBL/GenBank/DDBJ databases">
        <title>Comparative genomic and phenotypic analysis of Granulibacter bethesdensis clinical isolates from patients with chronic granulomatous disease.</title>
        <authorList>
            <person name="Zarember K.A."/>
            <person name="Porcella S.F."/>
            <person name="Chu J."/>
            <person name="Ding L."/>
            <person name="Dahlstrom E."/>
            <person name="Barbian K."/>
            <person name="Martens C."/>
            <person name="Sykora L."/>
            <person name="Kramer S."/>
            <person name="Pettinato A.M."/>
            <person name="Hong H."/>
            <person name="Wald G."/>
            <person name="Berg L.J."/>
            <person name="Rogge L.S."/>
            <person name="Greenberg D.E."/>
            <person name="Falcone E.L."/>
            <person name="Neves J.F."/>
            <person name="Simoes M.J."/>
            <person name="Casal M."/>
            <person name="Rodriguez-Lopez F.C."/>
            <person name="Zelazny A."/>
            <person name="Gallin J.I."/>
            <person name="Holland S.M."/>
        </authorList>
    </citation>
    <scope>NUCLEOTIDE SEQUENCE [LARGE SCALE GENOMIC DNA]</scope>
    <source>
        <strain evidence="2">NIH9.1</strain>
    </source>
</reference>
<protein>
    <submittedName>
        <fullName evidence="1">Uncharacterized protein</fullName>
    </submittedName>
</protein>
<gene>
    <name evidence="1" type="ORF">GbCGDNIH9_8425</name>
</gene>
<name>A0AAC9P8B0_9PROT</name>
<accession>A0AAC9P8B0</accession>
<evidence type="ECO:0000313" key="2">
    <source>
        <dbReference type="Proteomes" id="UP000182373"/>
    </source>
</evidence>
<dbReference type="Proteomes" id="UP000182373">
    <property type="component" value="Chromosome"/>
</dbReference>
<dbReference type="EMBL" id="CP018191">
    <property type="protein sequence ID" value="APH53839.1"/>
    <property type="molecule type" value="Genomic_DNA"/>
</dbReference>
<proteinExistence type="predicted"/>